<sequence>MAKQNHFLIHLSSTKVRLSKLTPQGHAMLCRYGLDDKYFKTEMSIGYSSFDDLSGIGYFYYKEAVRLFYQNNVFHFQQPAALLRLQQTLPKHLFNEMSSIVMHTGEFGPEDCLYPGSAALKSCRCGYDSWKRAVQRISELPKLQSLDLDFGPEQLCHHDLVSILKDLRSIIKIPDVKAGAYQIHYTCALPGSPTPSLLASMHTSISKRHLLEAGQATDWALYARIRGGLGPEPEFFFHRHNTLSVCLLRKDLNPEDQEFQFLGFLNGGLGREPQMLEDEDLIDWDDSDDNDDTVVYDNDDEDENDIGPSFYENDDRLESVAAFVDPTEALRESEV</sequence>
<evidence type="ECO:0000256" key="1">
    <source>
        <dbReference type="SAM" id="MobiDB-lite"/>
    </source>
</evidence>
<protein>
    <submittedName>
        <fullName evidence="2">Uncharacterized protein</fullName>
    </submittedName>
</protein>
<gene>
    <name evidence="2" type="ORF">K461DRAFT_290451</name>
</gene>
<accession>A0A9P4MQD7</accession>
<dbReference type="EMBL" id="ML996081">
    <property type="protein sequence ID" value="KAF2158204.1"/>
    <property type="molecule type" value="Genomic_DNA"/>
</dbReference>
<keyword evidence="3" id="KW-1185">Reference proteome</keyword>
<feature type="region of interest" description="Disordered" evidence="1">
    <location>
        <begin position="282"/>
        <end position="311"/>
    </location>
</feature>
<feature type="compositionally biased region" description="Acidic residues" evidence="1">
    <location>
        <begin position="282"/>
        <end position="305"/>
    </location>
</feature>
<dbReference type="AlphaFoldDB" id="A0A9P4MQD7"/>
<dbReference type="Proteomes" id="UP000799439">
    <property type="component" value="Unassembled WGS sequence"/>
</dbReference>
<organism evidence="2 3">
    <name type="scientific">Myriangium duriaei CBS 260.36</name>
    <dbReference type="NCBI Taxonomy" id="1168546"/>
    <lineage>
        <taxon>Eukaryota</taxon>
        <taxon>Fungi</taxon>
        <taxon>Dikarya</taxon>
        <taxon>Ascomycota</taxon>
        <taxon>Pezizomycotina</taxon>
        <taxon>Dothideomycetes</taxon>
        <taxon>Dothideomycetidae</taxon>
        <taxon>Myriangiales</taxon>
        <taxon>Myriangiaceae</taxon>
        <taxon>Myriangium</taxon>
    </lineage>
</organism>
<name>A0A9P4MQD7_9PEZI</name>
<comment type="caution">
    <text evidence="2">The sequence shown here is derived from an EMBL/GenBank/DDBJ whole genome shotgun (WGS) entry which is preliminary data.</text>
</comment>
<evidence type="ECO:0000313" key="3">
    <source>
        <dbReference type="Proteomes" id="UP000799439"/>
    </source>
</evidence>
<proteinExistence type="predicted"/>
<evidence type="ECO:0000313" key="2">
    <source>
        <dbReference type="EMBL" id="KAF2158204.1"/>
    </source>
</evidence>
<reference evidence="2" key="1">
    <citation type="journal article" date="2020" name="Stud. Mycol.">
        <title>101 Dothideomycetes genomes: a test case for predicting lifestyles and emergence of pathogens.</title>
        <authorList>
            <person name="Haridas S."/>
            <person name="Albert R."/>
            <person name="Binder M."/>
            <person name="Bloem J."/>
            <person name="Labutti K."/>
            <person name="Salamov A."/>
            <person name="Andreopoulos B."/>
            <person name="Baker S."/>
            <person name="Barry K."/>
            <person name="Bills G."/>
            <person name="Bluhm B."/>
            <person name="Cannon C."/>
            <person name="Castanera R."/>
            <person name="Culley D."/>
            <person name="Daum C."/>
            <person name="Ezra D."/>
            <person name="Gonzalez J."/>
            <person name="Henrissat B."/>
            <person name="Kuo A."/>
            <person name="Liang C."/>
            <person name="Lipzen A."/>
            <person name="Lutzoni F."/>
            <person name="Magnuson J."/>
            <person name="Mondo S."/>
            <person name="Nolan M."/>
            <person name="Ohm R."/>
            <person name="Pangilinan J."/>
            <person name="Park H.-J."/>
            <person name="Ramirez L."/>
            <person name="Alfaro M."/>
            <person name="Sun H."/>
            <person name="Tritt A."/>
            <person name="Yoshinaga Y."/>
            <person name="Zwiers L.-H."/>
            <person name="Turgeon B."/>
            <person name="Goodwin S."/>
            <person name="Spatafora J."/>
            <person name="Crous P."/>
            <person name="Grigoriev I."/>
        </authorList>
    </citation>
    <scope>NUCLEOTIDE SEQUENCE</scope>
    <source>
        <strain evidence="2">CBS 260.36</strain>
    </source>
</reference>